<evidence type="ECO:0000256" key="1">
    <source>
        <dbReference type="ARBA" id="ARBA00022741"/>
    </source>
</evidence>
<reference evidence="8 9" key="1">
    <citation type="submission" date="2021-01" db="EMBL/GenBank/DDBJ databases">
        <title>Whole genome shotgun sequence of Actinoplanes palleronii NBRC 14916.</title>
        <authorList>
            <person name="Komaki H."/>
            <person name="Tamura T."/>
        </authorList>
    </citation>
    <scope>NUCLEOTIDE SEQUENCE [LARGE SCALE GENOMIC DNA]</scope>
    <source>
        <strain evidence="8 9">NBRC 14916</strain>
    </source>
</reference>
<evidence type="ECO:0000313" key="9">
    <source>
        <dbReference type="Proteomes" id="UP000624709"/>
    </source>
</evidence>
<evidence type="ECO:0000256" key="2">
    <source>
        <dbReference type="ARBA" id="ARBA00022801"/>
    </source>
</evidence>
<dbReference type="Gene3D" id="3.40.50.300">
    <property type="entry name" value="P-loop containing nucleotide triphosphate hydrolases"/>
    <property type="match status" value="2"/>
</dbReference>
<evidence type="ECO:0000259" key="7">
    <source>
        <dbReference type="PROSITE" id="PS51198"/>
    </source>
</evidence>
<dbReference type="PROSITE" id="PS51198">
    <property type="entry name" value="UVRD_HELICASE_ATP_BIND"/>
    <property type="match status" value="1"/>
</dbReference>
<dbReference type="Proteomes" id="UP000624709">
    <property type="component" value="Unassembled WGS sequence"/>
</dbReference>
<name>A0ABQ4BC42_9ACTN</name>
<dbReference type="GO" id="GO:0004386">
    <property type="term" value="F:helicase activity"/>
    <property type="evidence" value="ECO:0007669"/>
    <property type="project" value="UniProtKB-KW"/>
</dbReference>
<dbReference type="InterPro" id="IPR027417">
    <property type="entry name" value="P-loop_NTPase"/>
</dbReference>
<feature type="region of interest" description="Disordered" evidence="6">
    <location>
        <begin position="477"/>
        <end position="511"/>
    </location>
</feature>
<dbReference type="PANTHER" id="PTHR11070">
    <property type="entry name" value="UVRD / RECB / PCRA DNA HELICASE FAMILY MEMBER"/>
    <property type="match status" value="1"/>
</dbReference>
<dbReference type="SUPFAM" id="SSF52540">
    <property type="entry name" value="P-loop containing nucleoside triphosphate hydrolases"/>
    <property type="match status" value="1"/>
</dbReference>
<dbReference type="EMBL" id="BOMS01000057">
    <property type="protein sequence ID" value="GIE68257.1"/>
    <property type="molecule type" value="Genomic_DNA"/>
</dbReference>
<evidence type="ECO:0000256" key="4">
    <source>
        <dbReference type="ARBA" id="ARBA00022840"/>
    </source>
</evidence>
<evidence type="ECO:0000256" key="3">
    <source>
        <dbReference type="ARBA" id="ARBA00022806"/>
    </source>
</evidence>
<sequence>MLPGSLTDAETEAIAEEQRFLDQAVARRDRLTEHLRGELEAAVADELGVARQRMLRQQHGELVRARDGLVFGRLDALDGTVRHVGRVGLRDEDETADPLLLDWRAPAARPFYTATPIDPQGQARRRHVRTAGAVVTGVNDEPLDGAGDTGLVGEGALLAALDERRTGRMSTAIATLQREQDDIVRAEATGPLIVQGGPGTGKTVVALHRVAYLLFTHRQMAEQAVLVLGPSARFLEYIGQVLPALGETAVVSATCDTLVPGVVVGREEDRAVSEIKGRALWQSVLDRYVGAMVPRARDLRLRWAGEDYVIGGAVVTQIVASATQGRSYHRARAVFAEQLHLVLAEAVAEQREAMLAAMEEGFEDILARVDRGLPGGHVGASASDVDGLLSEEEIEELRERIAEDAAIARFVEFWWPSREPAAALRELLSDPAELRRFAPELSPEEIAQVVADQAPVAADEAQVVADQALVVADKGPAPRAAAGTSTEAAGQASAADTDDPLGTGEPRPWAAGDIPLLDALADLLGESGPETPPPGGSVAEHARRQRGWVYGHIVVDEAQELSEMQWQMVLRRCPTRSITAVGDIDQAEASHRHTSWAQAVQATLGERWTAAELTICYRTPREVMALTGPVLERAGSHNTPPQAVRSAGIAPWELAVTPQTLLETAEQSVAALRQRWAGGTVGVVAPVSRVGALRVALPDVPVLTATQAKGLEWDATLVVDPQGIAAEPRGWNGLYVALTRCTQELGQLIIGR</sequence>
<comment type="caution">
    <text evidence="8">The sequence shown here is derived from an EMBL/GenBank/DDBJ whole genome shotgun (WGS) entry which is preliminary data.</text>
</comment>
<keyword evidence="4 5" id="KW-0067">ATP-binding</keyword>
<dbReference type="Pfam" id="PF00580">
    <property type="entry name" value="UvrD-helicase"/>
    <property type="match status" value="1"/>
</dbReference>
<dbReference type="PANTHER" id="PTHR11070:SF45">
    <property type="entry name" value="DNA 3'-5' HELICASE"/>
    <property type="match status" value="1"/>
</dbReference>
<keyword evidence="3 5" id="KW-0347">Helicase</keyword>
<keyword evidence="2 5" id="KW-0378">Hydrolase</keyword>
<protein>
    <submittedName>
        <fullName evidence="8">DNA helicase</fullName>
    </submittedName>
</protein>
<organism evidence="8 9">
    <name type="scientific">Actinoplanes palleronii</name>
    <dbReference type="NCBI Taxonomy" id="113570"/>
    <lineage>
        <taxon>Bacteria</taxon>
        <taxon>Bacillati</taxon>
        <taxon>Actinomycetota</taxon>
        <taxon>Actinomycetes</taxon>
        <taxon>Micromonosporales</taxon>
        <taxon>Micromonosporaceae</taxon>
        <taxon>Actinoplanes</taxon>
    </lineage>
</organism>
<evidence type="ECO:0000313" key="8">
    <source>
        <dbReference type="EMBL" id="GIE68257.1"/>
    </source>
</evidence>
<proteinExistence type="predicted"/>
<gene>
    <name evidence="8" type="ORF">Apa02nite_043650</name>
</gene>
<evidence type="ECO:0000256" key="6">
    <source>
        <dbReference type="SAM" id="MobiDB-lite"/>
    </source>
</evidence>
<keyword evidence="9" id="KW-1185">Reference proteome</keyword>
<evidence type="ECO:0000256" key="5">
    <source>
        <dbReference type="PROSITE-ProRule" id="PRU00560"/>
    </source>
</evidence>
<keyword evidence="1 5" id="KW-0547">Nucleotide-binding</keyword>
<accession>A0ABQ4BC42</accession>
<feature type="binding site" evidence="5">
    <location>
        <begin position="196"/>
        <end position="203"/>
    </location>
    <ligand>
        <name>ATP</name>
        <dbReference type="ChEBI" id="CHEBI:30616"/>
    </ligand>
</feature>
<feature type="domain" description="UvrD-like helicase ATP-binding" evidence="7">
    <location>
        <begin position="175"/>
        <end position="620"/>
    </location>
</feature>
<dbReference type="InterPro" id="IPR000212">
    <property type="entry name" value="DNA_helicase_UvrD/REP"/>
</dbReference>
<dbReference type="InterPro" id="IPR014016">
    <property type="entry name" value="UvrD-like_ATP-bd"/>
</dbReference>